<evidence type="ECO:0000313" key="2">
    <source>
        <dbReference type="Proteomes" id="UP000231279"/>
    </source>
</evidence>
<dbReference type="EMBL" id="NKXS01001776">
    <property type="protein sequence ID" value="PIN16930.1"/>
    <property type="molecule type" value="Genomic_DNA"/>
</dbReference>
<dbReference type="PANTHER" id="PTHR21477">
    <property type="entry name" value="ZGC:172139"/>
    <property type="match status" value="1"/>
</dbReference>
<reference evidence="2" key="1">
    <citation type="journal article" date="2018" name="Gigascience">
        <title>Genome assembly of the Pink Ipe (Handroanthus impetiginosus, Bignoniaceae), a highly valued, ecologically keystone Neotropical timber forest tree.</title>
        <authorList>
            <person name="Silva-Junior O.B."/>
            <person name="Grattapaglia D."/>
            <person name="Novaes E."/>
            <person name="Collevatti R.G."/>
        </authorList>
    </citation>
    <scope>NUCLEOTIDE SEQUENCE [LARGE SCALE GENOMIC DNA]</scope>
    <source>
        <strain evidence="2">cv. UFG-1</strain>
    </source>
</reference>
<sequence length="344" mass="38638">MYLDLWEKGLEYAKRKKKWVPKKLVPVGLTGYSLYKIYNLPCVIRKRQRLSKFLGALVAVAEMMSDSADAIGILSEDLKEFLGSDSNQIPQILKQISKISKSDEFSEVIDKLFSDAGSGFASVVVGSFARNVVMALYSEWQQNNLNSKSNEHVSRWVEVVCEDKCRELIGDCIQLFVSTAVAVYLDKTTNINTFDEIFSGLTNPKHEARVKDMLVSVCCGTAESLIQTSHNVWTTNSVPVLKSKSTYSKIDFEESFIPMKKLMDKNQESRWVRKMSLTLAVPNNRKLVLDMTGTVTFETRSTDVVHQEVVDRGVEASRFVSVKSSAVATLCLNILNSPWILAPH</sequence>
<dbReference type="PANTHER" id="PTHR21477:SF12">
    <property type="entry name" value="PROTEIN PHLOEM PROTEIN 2-LIKE A10"/>
    <property type="match status" value="1"/>
</dbReference>
<dbReference type="InterPro" id="IPR019141">
    <property type="entry name" value="DUF2045"/>
</dbReference>
<comment type="caution">
    <text evidence="1">The sequence shown here is derived from an EMBL/GenBank/DDBJ whole genome shotgun (WGS) entry which is preliminary data.</text>
</comment>
<accession>A0A2G9HHZ7</accession>
<gene>
    <name evidence="1" type="ORF">CDL12_10415</name>
</gene>
<evidence type="ECO:0000313" key="1">
    <source>
        <dbReference type="EMBL" id="PIN16930.1"/>
    </source>
</evidence>
<dbReference type="OrthoDB" id="1641131at2759"/>
<keyword evidence="2" id="KW-1185">Reference proteome</keyword>
<proteinExistence type="predicted"/>
<dbReference type="Proteomes" id="UP000231279">
    <property type="component" value="Unassembled WGS sequence"/>
</dbReference>
<dbReference type="AlphaFoldDB" id="A0A2G9HHZ7"/>
<organism evidence="1 2">
    <name type="scientific">Handroanthus impetiginosus</name>
    <dbReference type="NCBI Taxonomy" id="429701"/>
    <lineage>
        <taxon>Eukaryota</taxon>
        <taxon>Viridiplantae</taxon>
        <taxon>Streptophyta</taxon>
        <taxon>Embryophyta</taxon>
        <taxon>Tracheophyta</taxon>
        <taxon>Spermatophyta</taxon>
        <taxon>Magnoliopsida</taxon>
        <taxon>eudicotyledons</taxon>
        <taxon>Gunneridae</taxon>
        <taxon>Pentapetalae</taxon>
        <taxon>asterids</taxon>
        <taxon>lamiids</taxon>
        <taxon>Lamiales</taxon>
        <taxon>Bignoniaceae</taxon>
        <taxon>Crescentiina</taxon>
        <taxon>Tabebuia alliance</taxon>
        <taxon>Handroanthus</taxon>
    </lineage>
</organism>
<protein>
    <submittedName>
        <fullName evidence="1">Uncharacterized protein</fullName>
    </submittedName>
</protein>
<name>A0A2G9HHZ7_9LAMI</name>